<dbReference type="AlphaFoldDB" id="A0A975D5E5"/>
<dbReference type="EMBL" id="CP059319">
    <property type="protein sequence ID" value="QTH23241.1"/>
    <property type="molecule type" value="Genomic_DNA"/>
</dbReference>
<keyword evidence="5" id="KW-0564">Palmitate</keyword>
<evidence type="ECO:0000256" key="4">
    <source>
        <dbReference type="ARBA" id="ARBA00023136"/>
    </source>
</evidence>
<reference evidence="8" key="2">
    <citation type="submission" date="2021-04" db="EMBL/GenBank/DDBJ databases">
        <title>Isolation and genomic analysis of the ibuprofen-degrading bacterium Sphingomonas strain MPO218.</title>
        <authorList>
            <person name="Aulestia M."/>
            <person name="Flores A."/>
            <person name="Mangas E.L."/>
            <person name="Perez-Pulido A.J."/>
            <person name="Santero E."/>
            <person name="Camacho E.M."/>
        </authorList>
    </citation>
    <scope>NUCLEOTIDE SEQUENCE</scope>
    <source>
        <strain evidence="8">MPO218</strain>
    </source>
</reference>
<keyword evidence="2" id="KW-1003">Cell membrane</keyword>
<reference evidence="8" key="1">
    <citation type="submission" date="2020-07" db="EMBL/GenBank/DDBJ databases">
        <authorList>
            <person name="Camacho E."/>
        </authorList>
    </citation>
    <scope>NUCLEOTIDE SEQUENCE</scope>
    <source>
        <strain evidence="8">MPO218</strain>
    </source>
</reference>
<accession>A0A975D5E5</accession>
<protein>
    <submittedName>
        <fullName evidence="8">Entericidin A/B family lipoprotein</fullName>
    </submittedName>
</protein>
<dbReference type="GO" id="GO:0009636">
    <property type="term" value="P:response to toxic substance"/>
    <property type="evidence" value="ECO:0007669"/>
    <property type="project" value="InterPro"/>
</dbReference>
<keyword evidence="6 8" id="KW-0449">Lipoprotein</keyword>
<evidence type="ECO:0000256" key="5">
    <source>
        <dbReference type="ARBA" id="ARBA00023139"/>
    </source>
</evidence>
<evidence type="ECO:0000313" key="8">
    <source>
        <dbReference type="EMBL" id="QTH23241.1"/>
    </source>
</evidence>
<feature type="chain" id="PRO_5036803810" evidence="7">
    <location>
        <begin position="19"/>
        <end position="43"/>
    </location>
</feature>
<dbReference type="Pfam" id="PF08085">
    <property type="entry name" value="Entericidin"/>
    <property type="match status" value="1"/>
</dbReference>
<sequence>MRNMLAVTVLGCALLALCACNTVKGLGRDIQSVGEAGDRATFN</sequence>
<dbReference type="GO" id="GO:0016020">
    <property type="term" value="C:membrane"/>
    <property type="evidence" value="ECO:0007669"/>
    <property type="project" value="InterPro"/>
</dbReference>
<evidence type="ECO:0000256" key="7">
    <source>
        <dbReference type="SAM" id="SignalP"/>
    </source>
</evidence>
<gene>
    <name evidence="8" type="ORF">HRJ34_06975</name>
</gene>
<dbReference type="PROSITE" id="PS51257">
    <property type="entry name" value="PROKAR_LIPOPROTEIN"/>
    <property type="match status" value="1"/>
</dbReference>
<comment type="similarity">
    <text evidence="1">Belongs to the EcnA/EcnB lipoprotein family.</text>
</comment>
<dbReference type="RefSeq" id="WP_011951722.1">
    <property type="nucleotide sequence ID" value="NZ_CP059319.1"/>
</dbReference>
<evidence type="ECO:0000256" key="6">
    <source>
        <dbReference type="ARBA" id="ARBA00023288"/>
    </source>
</evidence>
<feature type="signal peptide" evidence="7">
    <location>
        <begin position="1"/>
        <end position="18"/>
    </location>
</feature>
<evidence type="ECO:0000313" key="9">
    <source>
        <dbReference type="Proteomes" id="UP000664914"/>
    </source>
</evidence>
<dbReference type="Proteomes" id="UP000664914">
    <property type="component" value="Chromosome"/>
</dbReference>
<organism evidence="8 9">
    <name type="scientific">Rhizorhabdus wittichii</name>
    <dbReference type="NCBI Taxonomy" id="160791"/>
    <lineage>
        <taxon>Bacteria</taxon>
        <taxon>Pseudomonadati</taxon>
        <taxon>Pseudomonadota</taxon>
        <taxon>Alphaproteobacteria</taxon>
        <taxon>Sphingomonadales</taxon>
        <taxon>Sphingomonadaceae</taxon>
        <taxon>Rhizorhabdus</taxon>
    </lineage>
</organism>
<evidence type="ECO:0000256" key="2">
    <source>
        <dbReference type="ARBA" id="ARBA00022475"/>
    </source>
</evidence>
<proteinExistence type="inferred from homology"/>
<evidence type="ECO:0000256" key="3">
    <source>
        <dbReference type="ARBA" id="ARBA00022729"/>
    </source>
</evidence>
<keyword evidence="3 7" id="KW-0732">Signal</keyword>
<keyword evidence="4" id="KW-0472">Membrane</keyword>
<evidence type="ECO:0000256" key="1">
    <source>
        <dbReference type="ARBA" id="ARBA00010296"/>
    </source>
</evidence>
<dbReference type="InterPro" id="IPR012556">
    <property type="entry name" value="Entericidin"/>
</dbReference>
<name>A0A975D5E5_9SPHN</name>